<organism evidence="1 2">
    <name type="scientific">Trichinella pseudospiralis</name>
    <name type="common">Parasitic roundworm</name>
    <dbReference type="NCBI Taxonomy" id="6337"/>
    <lineage>
        <taxon>Eukaryota</taxon>
        <taxon>Metazoa</taxon>
        <taxon>Ecdysozoa</taxon>
        <taxon>Nematoda</taxon>
        <taxon>Enoplea</taxon>
        <taxon>Dorylaimia</taxon>
        <taxon>Trichinellida</taxon>
        <taxon>Trichinellidae</taxon>
        <taxon>Trichinella</taxon>
    </lineage>
</organism>
<evidence type="ECO:0000313" key="1">
    <source>
        <dbReference type="EMBL" id="KRY01824.1"/>
    </source>
</evidence>
<proteinExistence type="predicted"/>
<dbReference type="InterPro" id="IPR016024">
    <property type="entry name" value="ARM-type_fold"/>
</dbReference>
<dbReference type="EMBL" id="JYDU01000001">
    <property type="protein sequence ID" value="KRY01824.1"/>
    <property type="molecule type" value="Genomic_DNA"/>
</dbReference>
<comment type="caution">
    <text evidence="1">The sequence shown here is derived from an EMBL/GenBank/DDBJ whole genome shotgun (WGS) entry which is preliminary data.</text>
</comment>
<reference evidence="1 2" key="1">
    <citation type="submission" date="2015-01" db="EMBL/GenBank/DDBJ databases">
        <title>Evolution of Trichinella species and genotypes.</title>
        <authorList>
            <person name="Korhonen P.K."/>
            <person name="Edoardo P."/>
            <person name="Giuseppe L.R."/>
            <person name="Gasser R.B."/>
        </authorList>
    </citation>
    <scope>NUCLEOTIDE SEQUENCE [LARGE SCALE GENOMIC DNA]</scope>
    <source>
        <strain evidence="1">ISS141</strain>
    </source>
</reference>
<dbReference type="Proteomes" id="UP000054815">
    <property type="component" value="Unassembled WGS sequence"/>
</dbReference>
<dbReference type="STRING" id="6337.A0A0V0YNS4"/>
<gene>
    <name evidence="1" type="ORF">T4E_5028</name>
</gene>
<sequence>MAEFYGVHRFVTYIEDELFEDYFDMPIIEDWENSARLFIMDILNNTGPITDFIKNWSQSTYNMLTGIFFYSKPQFWSFHRPGSYRYVMNEIIMDVCEITEQHGLLSFLMFMSSSLKRYTKLCISSEIVSPDLIAVAFDLVSNRRFHEIMEAILHTNINHYNAEVCEEMAELSKYYLLLVNVFDAKLMKTSKWFTDMLRNYPWFCTGKYLVLAELLPYCKEELLEYSVDICEQLQLALNEKRVASAAGRFWNKMLLSRRDVVLNVREQQHFWDSFLIACLSNEDYRIAHTCATFLLKPYLNARGLEFLELARAQLLPPADYVELQNTDCAEICSVILPKEALWRSPTQRARQFFLLTLNSALRRSARQFQLKVMQGNAVELVNIIRDNDPDVGIIAFDIFCRYEAYINILTVRQKTKLVFEYLKSNVKISSSGFRHTVTDALAKYLQHSKLIIKLRFADFCLSQIFPGGCFQRTVTALKILMMLCEHDYDILYEWDMRVRKGDTKMGYRLYMMQNICLHYCNTADQDCRNVLYRVFSISNNYLKSVGNTFHDIFLRPGSNACKHALADLSFTTSIKSELELLKFFPEKIVTLSTLEYLDEMLTKALERPSVPPWSLLGPICMSECCTKNLLNLSVDFSKQLMYKLLEFLKLHFSYIKNQNFSFCPPLFIDPDSLEVMNSSRTPMALFKTCLLNLLHGCNLLKKFCVIGELQDVIQVMMFLVDLLMSVSSCVLLDKCSTCLRNVLQTQDSWLISDLYEKAIYFCLTCCENAPVTEIPYKRLPIIVKVFSSLQCLFVNKDLEERIIRLYTFLPLAAVRSLLALASNFNDFFCNTKNLKIFFEIFIIQNFSSHQWLLRQTSGKLLMRLIKEVFINNVRTFLPMSQFPFNHFTKKFEEMWNICMNALEMIALEEYPFLSAYPVLLVLEHLSFALPGLVKNKLTFPLKRLCYHLLQLAFTCPSMMLRRIAARIVVKLLVKETAYSLKLFLRRLLQQPGWTNNNRDGINYLLNLINENFFPLSTVVADQSVGLYPGVQQSRKFRWSSMTTTDRCITLSQWIKQSWTIPYDLSMVVSILKRCCLGRYGSSVRALALVLMSNMYTWQGPVEGLDDTIWYNCLIDLAYRKDDANGRHAAASSLLHCGELMLEKLDMVKRSHLLLTVLRLFEDESIDVRSCMIKVVDIFDHLKTGKKVGKEPAILFADYIVKWHFNEVLLQTLIDRLFTFPKGMIEISESNIIKQQNNDNYRERYMVLCHYYRMLNMFSKIDLARVCDAICRKTDKNWRDSAICLQCIFSNWINSYKQTGEPVSERFFLILARFSFCSMLISRFNNMHCFTNFLSLVKLPLSEVLTNWLFNMPRRC</sequence>
<protein>
    <submittedName>
        <fullName evidence="1">Uncharacterized protein</fullName>
    </submittedName>
</protein>
<dbReference type="SUPFAM" id="SSF48371">
    <property type="entry name" value="ARM repeat"/>
    <property type="match status" value="1"/>
</dbReference>
<evidence type="ECO:0000313" key="2">
    <source>
        <dbReference type="Proteomes" id="UP000054815"/>
    </source>
</evidence>
<accession>A0A0V0YNS4</accession>
<name>A0A0V0YNS4_TRIPS</name>